<evidence type="ECO:0000313" key="1">
    <source>
        <dbReference type="EMBL" id="MDJ1506758.1"/>
    </source>
</evidence>
<comment type="caution">
    <text evidence="1">The sequence shown here is derived from an EMBL/GenBank/DDBJ whole genome shotgun (WGS) entry which is preliminary data.</text>
</comment>
<sequence length="152" mass="17667">MLITICLFAMSVNGSFAQSRDSVYYFIPVFVKAKILDYMKKKNLRPDHSIFGVLSHQNDTTQVLISSHGDSPKELTFLIKNTNRYIRLDSTEVIPILMREDFLFSNLLHSVKKEGDPYAIYRHNFIGLSGYSIEYRGLYDKARLIKAEWSQY</sequence>
<reference evidence="1" key="1">
    <citation type="submission" date="2023-05" db="EMBL/GenBank/DDBJ databases">
        <authorList>
            <person name="Zhang X."/>
        </authorList>
    </citation>
    <scope>NUCLEOTIDE SEQUENCE</scope>
    <source>
        <strain evidence="1">BD1B2-1</strain>
    </source>
</reference>
<proteinExistence type="predicted"/>
<dbReference type="AlphaFoldDB" id="A0AAE3UI46"/>
<name>A0AAE3UI46_9BACT</name>
<dbReference type="Proteomes" id="UP001232063">
    <property type="component" value="Unassembled WGS sequence"/>
</dbReference>
<organism evidence="1 2">
    <name type="scientific">Xanthocytophaga agilis</name>
    <dbReference type="NCBI Taxonomy" id="3048010"/>
    <lineage>
        <taxon>Bacteria</taxon>
        <taxon>Pseudomonadati</taxon>
        <taxon>Bacteroidota</taxon>
        <taxon>Cytophagia</taxon>
        <taxon>Cytophagales</taxon>
        <taxon>Rhodocytophagaceae</taxon>
        <taxon>Xanthocytophaga</taxon>
    </lineage>
</organism>
<protein>
    <submittedName>
        <fullName evidence="1">Uncharacterized protein</fullName>
    </submittedName>
</protein>
<evidence type="ECO:0000313" key="2">
    <source>
        <dbReference type="Proteomes" id="UP001232063"/>
    </source>
</evidence>
<gene>
    <name evidence="1" type="ORF">QNI22_39330</name>
</gene>
<dbReference type="EMBL" id="JASJOU010000028">
    <property type="protein sequence ID" value="MDJ1506758.1"/>
    <property type="molecule type" value="Genomic_DNA"/>
</dbReference>
<dbReference type="RefSeq" id="WP_314519933.1">
    <property type="nucleotide sequence ID" value="NZ_JASJOU010000028.1"/>
</dbReference>
<keyword evidence="2" id="KW-1185">Reference proteome</keyword>
<accession>A0AAE3UI46</accession>